<evidence type="ECO:0000313" key="3">
    <source>
        <dbReference type="Proteomes" id="UP000198337"/>
    </source>
</evidence>
<keyword evidence="1" id="KW-0472">Membrane</keyword>
<comment type="caution">
    <text evidence="2">The sequence shown here is derived from an EMBL/GenBank/DDBJ whole genome shotgun (WGS) entry which is preliminary data.</text>
</comment>
<keyword evidence="3" id="KW-1185">Reference proteome</keyword>
<proteinExistence type="predicted"/>
<protein>
    <submittedName>
        <fullName evidence="2">Uncharacterized protein</fullName>
    </submittedName>
</protein>
<gene>
    <name evidence="2" type="ORF">SAMN04488009_2919</name>
</gene>
<feature type="transmembrane region" description="Helical" evidence="1">
    <location>
        <begin position="112"/>
        <end position="131"/>
    </location>
</feature>
<name>A0ABY1SJF8_9FLAO</name>
<evidence type="ECO:0000256" key="1">
    <source>
        <dbReference type="SAM" id="Phobius"/>
    </source>
</evidence>
<keyword evidence="1" id="KW-0812">Transmembrane</keyword>
<sequence length="133" mass="15273">MAKMTIRLMGIDEERKKMDMIMQTVSREGKLVLEITNNPQPTDLMANRLVQYNVLNRTIERNMPIKHDCFVFLEGKNFAEAKIKGAYKFVEEEKKRLNPSYMMNLWNKINNSTIISGAIGAAIGAVFTWLLTS</sequence>
<evidence type="ECO:0000313" key="2">
    <source>
        <dbReference type="EMBL" id="SNR64271.1"/>
    </source>
</evidence>
<dbReference type="Proteomes" id="UP000198337">
    <property type="component" value="Unassembled WGS sequence"/>
</dbReference>
<accession>A0ABY1SJF8</accession>
<organism evidence="2 3">
    <name type="scientific">Maribacter sedimenticola</name>
    <dbReference type="NCBI Taxonomy" id="228956"/>
    <lineage>
        <taxon>Bacteria</taxon>
        <taxon>Pseudomonadati</taxon>
        <taxon>Bacteroidota</taxon>
        <taxon>Flavobacteriia</taxon>
        <taxon>Flavobacteriales</taxon>
        <taxon>Flavobacteriaceae</taxon>
        <taxon>Maribacter</taxon>
    </lineage>
</organism>
<dbReference type="EMBL" id="FZNV01000004">
    <property type="protein sequence ID" value="SNR64271.1"/>
    <property type="molecule type" value="Genomic_DNA"/>
</dbReference>
<keyword evidence="1" id="KW-1133">Transmembrane helix</keyword>
<dbReference type="RefSeq" id="WP_089261371.1">
    <property type="nucleotide sequence ID" value="NZ_FZNV01000004.1"/>
</dbReference>
<reference evidence="2 3" key="1">
    <citation type="submission" date="2017-06" db="EMBL/GenBank/DDBJ databases">
        <authorList>
            <person name="Varghese N."/>
            <person name="Submissions S."/>
        </authorList>
    </citation>
    <scope>NUCLEOTIDE SEQUENCE [LARGE SCALE GENOMIC DNA]</scope>
    <source>
        <strain evidence="2 3">DSM 19840</strain>
    </source>
</reference>